<name>A0A0D7ADI3_9AGAR</name>
<dbReference type="AlphaFoldDB" id="A0A0D7ADI3"/>
<dbReference type="Proteomes" id="UP000054144">
    <property type="component" value="Unassembled WGS sequence"/>
</dbReference>
<gene>
    <name evidence="6" type="ORF">FISHEDRAFT_58537</name>
</gene>
<evidence type="ECO:0000259" key="5">
    <source>
        <dbReference type="PROSITE" id="PS50865"/>
    </source>
</evidence>
<feature type="domain" description="MYND-type" evidence="5">
    <location>
        <begin position="315"/>
        <end position="353"/>
    </location>
</feature>
<dbReference type="Gene3D" id="6.10.140.2220">
    <property type="match status" value="1"/>
</dbReference>
<organism evidence="6 7">
    <name type="scientific">Fistulina hepatica ATCC 64428</name>
    <dbReference type="NCBI Taxonomy" id="1128425"/>
    <lineage>
        <taxon>Eukaryota</taxon>
        <taxon>Fungi</taxon>
        <taxon>Dikarya</taxon>
        <taxon>Basidiomycota</taxon>
        <taxon>Agaricomycotina</taxon>
        <taxon>Agaricomycetes</taxon>
        <taxon>Agaricomycetidae</taxon>
        <taxon>Agaricales</taxon>
        <taxon>Fistulinaceae</taxon>
        <taxon>Fistulina</taxon>
    </lineage>
</organism>
<protein>
    <recommendedName>
        <fullName evidence="5">MYND-type domain-containing protein</fullName>
    </recommendedName>
</protein>
<keyword evidence="1" id="KW-0479">Metal-binding</keyword>
<evidence type="ECO:0000256" key="4">
    <source>
        <dbReference type="PROSITE-ProRule" id="PRU00134"/>
    </source>
</evidence>
<dbReference type="InterPro" id="IPR002893">
    <property type="entry name" value="Znf_MYND"/>
</dbReference>
<keyword evidence="2 4" id="KW-0863">Zinc-finger</keyword>
<dbReference type="EMBL" id="KN881728">
    <property type="protein sequence ID" value="KIY49052.1"/>
    <property type="molecule type" value="Genomic_DNA"/>
</dbReference>
<dbReference type="OrthoDB" id="432970at2759"/>
<evidence type="ECO:0000313" key="7">
    <source>
        <dbReference type="Proteomes" id="UP000054144"/>
    </source>
</evidence>
<proteinExistence type="predicted"/>
<sequence>MSANTDVNHNEDSHSRAEALDLYDIALLMNYERYTIEPRYRHTKLRDFASGIMDFECTNMESYPPWNDALNLLLRQGYRFELPRTKRSSDERDLPSNMLPTPVPAHLSKLSPKQLETLFYQARAHDACYASIALLQFFFALYPPTQPIRIRMANGEIFYSSPVDTGIATYELYEPNVFALGVLNQPSVGRKVACTLHVTGGQDSMPHTVMVFLPDTQDSRLLDEVENGSHPNGVLDLSSMQFGDAGRGLRGRSLFILQPLNEFKVHLESLAQEVEPPYQLADFVRGMPMDRMQWLKAVAQRVKERWDKRKIEHWCGHCGSPGPGLLTCSKCKSAWFCGPDHQKAAWPFHKKYCQ</sequence>
<dbReference type="PROSITE" id="PS50865">
    <property type="entry name" value="ZF_MYND_2"/>
    <property type="match status" value="1"/>
</dbReference>
<accession>A0A0D7ADI3</accession>
<evidence type="ECO:0000256" key="1">
    <source>
        <dbReference type="ARBA" id="ARBA00022723"/>
    </source>
</evidence>
<evidence type="ECO:0000313" key="6">
    <source>
        <dbReference type="EMBL" id="KIY49052.1"/>
    </source>
</evidence>
<keyword evidence="7" id="KW-1185">Reference proteome</keyword>
<reference evidence="6 7" key="1">
    <citation type="journal article" date="2015" name="Fungal Genet. Biol.">
        <title>Evolution of novel wood decay mechanisms in Agaricales revealed by the genome sequences of Fistulina hepatica and Cylindrobasidium torrendii.</title>
        <authorList>
            <person name="Floudas D."/>
            <person name="Held B.W."/>
            <person name="Riley R."/>
            <person name="Nagy L.G."/>
            <person name="Koehler G."/>
            <person name="Ransdell A.S."/>
            <person name="Younus H."/>
            <person name="Chow J."/>
            <person name="Chiniquy J."/>
            <person name="Lipzen A."/>
            <person name="Tritt A."/>
            <person name="Sun H."/>
            <person name="Haridas S."/>
            <person name="LaButti K."/>
            <person name="Ohm R.A."/>
            <person name="Kues U."/>
            <person name="Blanchette R.A."/>
            <person name="Grigoriev I.V."/>
            <person name="Minto R.E."/>
            <person name="Hibbett D.S."/>
        </authorList>
    </citation>
    <scope>NUCLEOTIDE SEQUENCE [LARGE SCALE GENOMIC DNA]</scope>
    <source>
        <strain evidence="6 7">ATCC 64428</strain>
    </source>
</reference>
<evidence type="ECO:0000256" key="3">
    <source>
        <dbReference type="ARBA" id="ARBA00022833"/>
    </source>
</evidence>
<dbReference type="Pfam" id="PF01753">
    <property type="entry name" value="zf-MYND"/>
    <property type="match status" value="1"/>
</dbReference>
<dbReference type="SUPFAM" id="SSF144232">
    <property type="entry name" value="HIT/MYND zinc finger-like"/>
    <property type="match status" value="1"/>
</dbReference>
<evidence type="ECO:0000256" key="2">
    <source>
        <dbReference type="ARBA" id="ARBA00022771"/>
    </source>
</evidence>
<dbReference type="GO" id="GO:0008270">
    <property type="term" value="F:zinc ion binding"/>
    <property type="evidence" value="ECO:0007669"/>
    <property type="project" value="UniProtKB-KW"/>
</dbReference>
<keyword evidence="3" id="KW-0862">Zinc</keyword>